<evidence type="ECO:0000256" key="1">
    <source>
        <dbReference type="SAM" id="Phobius"/>
    </source>
</evidence>
<evidence type="ECO:0000313" key="2">
    <source>
        <dbReference type="EMBL" id="GIY18766.1"/>
    </source>
</evidence>
<dbReference type="EMBL" id="BPLQ01005945">
    <property type="protein sequence ID" value="GIY18766.1"/>
    <property type="molecule type" value="Genomic_DNA"/>
</dbReference>
<accession>A0AAV4RCU2</accession>
<proteinExistence type="predicted"/>
<sequence length="104" mass="12215">MYLLNLDIHFIVLLLVSEILFHPLTFCLGDLLSFIYILHLGSSSMYLLNLDIHFIVYFLYLRSLSSTHILLKRSPVIHLYPAFGIFPMYLLNLDIHSSFYFCII</sequence>
<feature type="transmembrane region" description="Helical" evidence="1">
    <location>
        <begin position="44"/>
        <end position="61"/>
    </location>
</feature>
<gene>
    <name evidence="2" type="ORF">CDAR_23821</name>
</gene>
<name>A0AAV4RCU2_9ARAC</name>
<comment type="caution">
    <text evidence="2">The sequence shown here is derived from an EMBL/GenBank/DDBJ whole genome shotgun (WGS) entry which is preliminary data.</text>
</comment>
<reference evidence="2 3" key="1">
    <citation type="submission" date="2021-06" db="EMBL/GenBank/DDBJ databases">
        <title>Caerostris darwini draft genome.</title>
        <authorList>
            <person name="Kono N."/>
            <person name="Arakawa K."/>
        </authorList>
    </citation>
    <scope>NUCLEOTIDE SEQUENCE [LARGE SCALE GENOMIC DNA]</scope>
</reference>
<evidence type="ECO:0000313" key="3">
    <source>
        <dbReference type="Proteomes" id="UP001054837"/>
    </source>
</evidence>
<keyword evidence="1" id="KW-1133">Transmembrane helix</keyword>
<evidence type="ECO:0008006" key="4">
    <source>
        <dbReference type="Google" id="ProtNLM"/>
    </source>
</evidence>
<dbReference type="Proteomes" id="UP001054837">
    <property type="component" value="Unassembled WGS sequence"/>
</dbReference>
<dbReference type="AlphaFoldDB" id="A0AAV4RCU2"/>
<organism evidence="2 3">
    <name type="scientific">Caerostris darwini</name>
    <dbReference type="NCBI Taxonomy" id="1538125"/>
    <lineage>
        <taxon>Eukaryota</taxon>
        <taxon>Metazoa</taxon>
        <taxon>Ecdysozoa</taxon>
        <taxon>Arthropoda</taxon>
        <taxon>Chelicerata</taxon>
        <taxon>Arachnida</taxon>
        <taxon>Araneae</taxon>
        <taxon>Araneomorphae</taxon>
        <taxon>Entelegynae</taxon>
        <taxon>Araneoidea</taxon>
        <taxon>Araneidae</taxon>
        <taxon>Caerostris</taxon>
    </lineage>
</organism>
<keyword evidence="1" id="KW-0812">Transmembrane</keyword>
<feature type="transmembrane region" description="Helical" evidence="1">
    <location>
        <begin position="73"/>
        <end position="91"/>
    </location>
</feature>
<keyword evidence="1" id="KW-0472">Membrane</keyword>
<keyword evidence="3" id="KW-1185">Reference proteome</keyword>
<protein>
    <recommendedName>
        <fullName evidence="4">NADH dehydrogenase subunit 4</fullName>
    </recommendedName>
</protein>
<feature type="transmembrane region" description="Helical" evidence="1">
    <location>
        <begin position="12"/>
        <end position="38"/>
    </location>
</feature>